<feature type="domain" description="EAL" evidence="2">
    <location>
        <begin position="634"/>
        <end position="888"/>
    </location>
</feature>
<dbReference type="InterPro" id="IPR043128">
    <property type="entry name" value="Rev_trsase/Diguanyl_cyclase"/>
</dbReference>
<dbReference type="InterPro" id="IPR035919">
    <property type="entry name" value="EAL_sf"/>
</dbReference>
<organism evidence="4 5">
    <name type="scientific">Massilia horti</name>
    <dbReference type="NCBI Taxonomy" id="2562153"/>
    <lineage>
        <taxon>Bacteria</taxon>
        <taxon>Pseudomonadati</taxon>
        <taxon>Pseudomonadota</taxon>
        <taxon>Betaproteobacteria</taxon>
        <taxon>Burkholderiales</taxon>
        <taxon>Oxalobacteraceae</taxon>
        <taxon>Telluria group</taxon>
        <taxon>Massilia</taxon>
    </lineage>
</organism>
<dbReference type="Proteomes" id="UP000297258">
    <property type="component" value="Unassembled WGS sequence"/>
</dbReference>
<evidence type="ECO:0000256" key="1">
    <source>
        <dbReference type="SAM" id="Phobius"/>
    </source>
</evidence>
<evidence type="ECO:0000259" key="3">
    <source>
        <dbReference type="PROSITE" id="PS50887"/>
    </source>
</evidence>
<dbReference type="Gene3D" id="3.30.70.270">
    <property type="match status" value="1"/>
</dbReference>
<dbReference type="SUPFAM" id="SSF141868">
    <property type="entry name" value="EAL domain-like"/>
    <property type="match status" value="1"/>
</dbReference>
<dbReference type="InterPro" id="IPR052155">
    <property type="entry name" value="Biofilm_reg_signaling"/>
</dbReference>
<dbReference type="RefSeq" id="WP_135190351.1">
    <property type="nucleotide sequence ID" value="NZ_SPUM01000094.1"/>
</dbReference>
<dbReference type="Pfam" id="PF00990">
    <property type="entry name" value="GGDEF"/>
    <property type="match status" value="1"/>
</dbReference>
<dbReference type="PROSITE" id="PS50883">
    <property type="entry name" value="EAL"/>
    <property type="match status" value="1"/>
</dbReference>
<feature type="domain" description="GGDEF" evidence="3">
    <location>
        <begin position="489"/>
        <end position="625"/>
    </location>
</feature>
<dbReference type="EMBL" id="SPUM01000094">
    <property type="protein sequence ID" value="TFW31310.1"/>
    <property type="molecule type" value="Genomic_DNA"/>
</dbReference>
<dbReference type="NCBIfam" id="TIGR00254">
    <property type="entry name" value="GGDEF"/>
    <property type="match status" value="1"/>
</dbReference>
<protein>
    <submittedName>
        <fullName evidence="4">EAL domain-containing protein</fullName>
    </submittedName>
</protein>
<dbReference type="InterPro" id="IPR029787">
    <property type="entry name" value="Nucleotide_cyclase"/>
</dbReference>
<dbReference type="InterPro" id="IPR000160">
    <property type="entry name" value="GGDEF_dom"/>
</dbReference>
<sequence>MARLRYRPKRLIVSTALDTLGANLRPLLAWLVFCALLIAAVWSWTLAVVEQDRQDIRNKLRETAAIDAQAYAGQLGRLISQIDYIMLYQKYQWEKTGGARDLDGQRQAGLLPASPDIIVTIVDAAGNPVTSTLPFKSNRTNVARLPYFREHEMNPGLGLTIAQPRIGLRLGREVLLISRRLDEPDGGFGGVVVVAIEPDYLAPQLGSGSLEPDDLAAVHRFDSIFLAGPPEAKAAVMPVLKGDSGTATQDGGRYRDGRPRAIAWKKVKGYPLYAVVALSEEQRMRSYGARERELKRFAWFATVLLLLVMAGVAAYLLWSAYHKVRRRELTAAYRVATDNAEEGFFIMRPVYGPNKRIVDFAIQDCNEFGATVAGLPREQLVGQRLSTLRGGAEFDNHFPACLEAFERGAYEDVLRVPHPQTRTVLWLHRRLARSGTGVSVTLRDITAAKNQEQELEQQANMDPLTSLPNRFWLMKHLPGALERARAAGARLAVLFIDLDDFKNLNDTQGHAAGDELLRMAALRLKDVLRDCGGEAVVRLGGDEFTMILPAPGSDGQIAAVAAQVIAQLREPFVLGDDVRYTLGASVGISVFPRDGEDGAALLKHADIAMYAAKGNGKSQYRFFHARLSERLVTRLTLQAELKRAVENRCLALYYQPRVHAGTGKLTSMEALVRWNHPERGIVPPDAFIPVAEATGLILPIGEQVIDMACRQLAEWQAAGVPVVPVSINVSPYQLEQQQVGAVLAAALQRYGIDAALLEVEVTESATVQQGTNAAGEVAAIKALGVKLYVDDFGTGYSSLSQLKRLDMDGLKVDRAFTGSLTHGASDVSLFRAIVSIGHAIGMTIVAEGVETREQLAILQELGCDEVQGYFISRPVPAADALALFGRRTLFPATPA</sequence>
<dbReference type="OrthoDB" id="9813903at2"/>
<keyword evidence="5" id="KW-1185">Reference proteome</keyword>
<dbReference type="SUPFAM" id="SSF55785">
    <property type="entry name" value="PYP-like sensor domain (PAS domain)"/>
    <property type="match status" value="1"/>
</dbReference>
<dbReference type="InterPro" id="IPR035965">
    <property type="entry name" value="PAS-like_dom_sf"/>
</dbReference>
<name>A0A4Y9T2N9_9BURK</name>
<dbReference type="SMART" id="SM00267">
    <property type="entry name" value="GGDEF"/>
    <property type="match status" value="1"/>
</dbReference>
<dbReference type="SMART" id="SM00052">
    <property type="entry name" value="EAL"/>
    <property type="match status" value="1"/>
</dbReference>
<dbReference type="CDD" id="cd01948">
    <property type="entry name" value="EAL"/>
    <property type="match status" value="1"/>
</dbReference>
<keyword evidence="1" id="KW-0812">Transmembrane</keyword>
<reference evidence="4 5" key="1">
    <citation type="submission" date="2019-03" db="EMBL/GenBank/DDBJ databases">
        <title>Draft genome of Massilia hortus sp. nov., a novel bacterial species of the Oxalobacteraceae family.</title>
        <authorList>
            <person name="Peta V."/>
            <person name="Raths R."/>
            <person name="Bucking H."/>
        </authorList>
    </citation>
    <scope>NUCLEOTIDE SEQUENCE [LARGE SCALE GENOMIC DNA]</scope>
    <source>
        <strain evidence="4 5">ONC3</strain>
    </source>
</reference>
<dbReference type="PANTHER" id="PTHR44757">
    <property type="entry name" value="DIGUANYLATE CYCLASE DGCP"/>
    <property type="match status" value="1"/>
</dbReference>
<dbReference type="Gene3D" id="3.20.20.450">
    <property type="entry name" value="EAL domain"/>
    <property type="match status" value="1"/>
</dbReference>
<evidence type="ECO:0000313" key="5">
    <source>
        <dbReference type="Proteomes" id="UP000297258"/>
    </source>
</evidence>
<keyword evidence="1" id="KW-1133">Transmembrane helix</keyword>
<evidence type="ECO:0000259" key="2">
    <source>
        <dbReference type="PROSITE" id="PS50883"/>
    </source>
</evidence>
<gene>
    <name evidence="4" type="ORF">E4O92_13990</name>
</gene>
<feature type="transmembrane region" description="Helical" evidence="1">
    <location>
        <begin position="297"/>
        <end position="318"/>
    </location>
</feature>
<dbReference type="Pfam" id="PF00563">
    <property type="entry name" value="EAL"/>
    <property type="match status" value="1"/>
</dbReference>
<accession>A0A4Y9T2N9</accession>
<dbReference type="Gene3D" id="3.30.450.20">
    <property type="entry name" value="PAS domain"/>
    <property type="match status" value="2"/>
</dbReference>
<keyword evidence="1" id="KW-0472">Membrane</keyword>
<dbReference type="PANTHER" id="PTHR44757:SF2">
    <property type="entry name" value="BIOFILM ARCHITECTURE MAINTENANCE PROTEIN MBAA"/>
    <property type="match status" value="1"/>
</dbReference>
<dbReference type="InterPro" id="IPR001633">
    <property type="entry name" value="EAL_dom"/>
</dbReference>
<dbReference type="AlphaFoldDB" id="A0A4Y9T2N9"/>
<dbReference type="PROSITE" id="PS50887">
    <property type="entry name" value="GGDEF"/>
    <property type="match status" value="1"/>
</dbReference>
<dbReference type="CDD" id="cd01949">
    <property type="entry name" value="GGDEF"/>
    <property type="match status" value="1"/>
</dbReference>
<feature type="transmembrane region" description="Helical" evidence="1">
    <location>
        <begin position="27"/>
        <end position="49"/>
    </location>
</feature>
<evidence type="ECO:0000313" key="4">
    <source>
        <dbReference type="EMBL" id="TFW31310.1"/>
    </source>
</evidence>
<comment type="caution">
    <text evidence="4">The sequence shown here is derived from an EMBL/GenBank/DDBJ whole genome shotgun (WGS) entry which is preliminary data.</text>
</comment>
<proteinExistence type="predicted"/>
<dbReference type="SUPFAM" id="SSF55073">
    <property type="entry name" value="Nucleotide cyclase"/>
    <property type="match status" value="1"/>
</dbReference>